<protein>
    <recommendedName>
        <fullName evidence="3">CRISPR-associated protein</fullName>
    </recommendedName>
</protein>
<keyword evidence="2" id="KW-1185">Reference proteome</keyword>
<proteinExistence type="predicted"/>
<dbReference type="EMBL" id="CP042593">
    <property type="protein sequence ID" value="QED48147.1"/>
    <property type="molecule type" value="Genomic_DNA"/>
</dbReference>
<dbReference type="RefSeq" id="WP_146846478.1">
    <property type="nucleotide sequence ID" value="NZ_CP042593.1"/>
</dbReference>
<accession>A0A5B8Z5H8</accession>
<dbReference type="Proteomes" id="UP000321555">
    <property type="component" value="Chromosome"/>
</dbReference>
<name>A0A5B8Z5H8_CYTDA</name>
<dbReference type="OrthoDB" id="2677749at2"/>
<dbReference type="AlphaFoldDB" id="A0A5B8Z5H8"/>
<evidence type="ECO:0000313" key="1">
    <source>
        <dbReference type="EMBL" id="QED48147.1"/>
    </source>
</evidence>
<organism evidence="1 2">
    <name type="scientific">Cytobacillus dafuensis</name>
    <name type="common">Bacillus dafuensis</name>
    <dbReference type="NCBI Taxonomy" id="1742359"/>
    <lineage>
        <taxon>Bacteria</taxon>
        <taxon>Bacillati</taxon>
        <taxon>Bacillota</taxon>
        <taxon>Bacilli</taxon>
        <taxon>Bacillales</taxon>
        <taxon>Bacillaceae</taxon>
        <taxon>Cytobacillus</taxon>
    </lineage>
</organism>
<reference evidence="2" key="1">
    <citation type="submission" date="2019-08" db="EMBL/GenBank/DDBJ databases">
        <authorList>
            <person name="Zheng X."/>
        </authorList>
    </citation>
    <scope>NUCLEOTIDE SEQUENCE [LARGE SCALE GENOMIC DNA]</scope>
    <source>
        <strain evidence="2">FJAT-25496</strain>
    </source>
</reference>
<sequence>MKKNILICNVGNRDVQFAQGENEFPKNNFREVSKKIYGQYEEKKENLHFPIITTILLDLTKRIKKLNIHEILLIATDQNPPHFSDTLYSAQLIRKYLLDTKDDRKIWGGYLNQLKKPKIIAMQNNPSNMDDMYKFYSEQLPQILGDLDQYQNIFFSITGGTPAMNTMLMIHGINVGKDKAQIVYVPNKSGRSRNLNITGRMLLENHLLTIRQNIQHFEYHSAIQYLENNQEFFASRFPIKMLQNLICIFKYAFLRISFQFGEALEFIGHFSESRDDASLENLYDYIRDLTEHNVDDHVDKYMAELYWNINMLYSKGQFIDVCLRLFRFQEQSLREFVKRKLGVVLDEKVINQEWLKNNTGLRAYLEKSKIRYQGTITRATLQETANYYIQNQESALNPILSKINLFDELSTLRNNCIGAHGFSGITEEKMYELMQNKFKLDAIEDFKEALFSTMKEIYTAIFENDELLTENQYEQMNQVIFKQLDKMSKVEVE</sequence>
<dbReference type="KEGG" id="bda:FSZ17_13390"/>
<evidence type="ECO:0000313" key="2">
    <source>
        <dbReference type="Proteomes" id="UP000321555"/>
    </source>
</evidence>
<dbReference type="STRING" id="1742359.GCA_001439625_01747"/>
<gene>
    <name evidence="1" type="ORF">FSZ17_13390</name>
</gene>
<evidence type="ECO:0008006" key="3">
    <source>
        <dbReference type="Google" id="ProtNLM"/>
    </source>
</evidence>